<dbReference type="RefSeq" id="WP_274691801.1">
    <property type="nucleotide sequence ID" value="NZ_JAPMOU010000067.1"/>
</dbReference>
<sequence length="98" mass="11410">MSNITFEHAQMLAWNLVKNSLGTCTGSLLKKHFREEEFGWIFYPNQELNFPDNSILKNELIVVTKKGTVRTIVDLSDNTKKMDQYIIQLKKYIDLNGE</sequence>
<proteinExistence type="predicted"/>
<name>A0ABT5UH08_9GAMM</name>
<comment type="caution">
    <text evidence="1">The sequence shown here is derived from an EMBL/GenBank/DDBJ whole genome shotgun (WGS) entry which is preliminary data.</text>
</comment>
<dbReference type="EMBL" id="JAPMOU010000067">
    <property type="protein sequence ID" value="MDE1465495.1"/>
    <property type="molecule type" value="Genomic_DNA"/>
</dbReference>
<evidence type="ECO:0000313" key="2">
    <source>
        <dbReference type="Proteomes" id="UP001528823"/>
    </source>
</evidence>
<protein>
    <recommendedName>
        <fullName evidence="3">Immunity protein 35 domain-containing protein</fullName>
    </recommendedName>
</protein>
<gene>
    <name evidence="1" type="ORF">ORQ98_26395</name>
</gene>
<evidence type="ECO:0008006" key="3">
    <source>
        <dbReference type="Google" id="ProtNLM"/>
    </source>
</evidence>
<organism evidence="1 2">
    <name type="scientific">Spartinivicinus poritis</name>
    <dbReference type="NCBI Taxonomy" id="2994640"/>
    <lineage>
        <taxon>Bacteria</taxon>
        <taxon>Pseudomonadati</taxon>
        <taxon>Pseudomonadota</taxon>
        <taxon>Gammaproteobacteria</taxon>
        <taxon>Oceanospirillales</taxon>
        <taxon>Zooshikellaceae</taxon>
        <taxon>Spartinivicinus</taxon>
    </lineage>
</organism>
<accession>A0ABT5UH08</accession>
<reference evidence="1 2" key="1">
    <citation type="submission" date="2022-11" db="EMBL/GenBank/DDBJ databases">
        <title>Spartinivicinus poritis sp. nov., isolated from scleractinian coral Porites lutea.</title>
        <authorList>
            <person name="Zhang G."/>
            <person name="Cai L."/>
            <person name="Wei Q."/>
        </authorList>
    </citation>
    <scope>NUCLEOTIDE SEQUENCE [LARGE SCALE GENOMIC DNA]</scope>
    <source>
        <strain evidence="1 2">A2-2</strain>
    </source>
</reference>
<dbReference type="Proteomes" id="UP001528823">
    <property type="component" value="Unassembled WGS sequence"/>
</dbReference>
<evidence type="ECO:0000313" key="1">
    <source>
        <dbReference type="EMBL" id="MDE1465495.1"/>
    </source>
</evidence>
<keyword evidence="2" id="KW-1185">Reference proteome</keyword>